<feature type="transmembrane region" description="Helical" evidence="1">
    <location>
        <begin position="344"/>
        <end position="371"/>
    </location>
</feature>
<evidence type="ECO:0008006" key="4">
    <source>
        <dbReference type="Google" id="ProtNLM"/>
    </source>
</evidence>
<accession>A0A176YAB2</accession>
<feature type="transmembrane region" description="Helical" evidence="1">
    <location>
        <begin position="392"/>
        <end position="412"/>
    </location>
</feature>
<evidence type="ECO:0000313" key="3">
    <source>
        <dbReference type="Proteomes" id="UP000076959"/>
    </source>
</evidence>
<dbReference type="EMBL" id="LUUB01000106">
    <property type="protein sequence ID" value="OAF01250.1"/>
    <property type="molecule type" value="Genomic_DNA"/>
</dbReference>
<organism evidence="2 3">
    <name type="scientific">Bradyrhizobium centrolobii</name>
    <dbReference type="NCBI Taxonomy" id="1505087"/>
    <lineage>
        <taxon>Bacteria</taxon>
        <taxon>Pseudomonadati</taxon>
        <taxon>Pseudomonadota</taxon>
        <taxon>Alphaproteobacteria</taxon>
        <taxon>Hyphomicrobiales</taxon>
        <taxon>Nitrobacteraceae</taxon>
        <taxon>Bradyrhizobium</taxon>
    </lineage>
</organism>
<name>A0A176YAB2_9BRAD</name>
<protein>
    <recommendedName>
        <fullName evidence="4">Glycosyltransferase RgtA/B/C/D-like domain-containing protein</fullName>
    </recommendedName>
</protein>
<proteinExistence type="predicted"/>
<keyword evidence="3" id="KW-1185">Reference proteome</keyword>
<keyword evidence="1" id="KW-0812">Transmembrane</keyword>
<keyword evidence="1" id="KW-0472">Membrane</keyword>
<feature type="transmembrane region" description="Helical" evidence="1">
    <location>
        <begin position="150"/>
        <end position="168"/>
    </location>
</feature>
<dbReference type="Proteomes" id="UP000076959">
    <property type="component" value="Unassembled WGS sequence"/>
</dbReference>
<feature type="transmembrane region" description="Helical" evidence="1">
    <location>
        <begin position="273"/>
        <end position="291"/>
    </location>
</feature>
<feature type="transmembrane region" description="Helical" evidence="1">
    <location>
        <begin position="123"/>
        <end position="143"/>
    </location>
</feature>
<keyword evidence="1" id="KW-1133">Transmembrane helix</keyword>
<reference evidence="2 3" key="1">
    <citation type="submission" date="2016-03" db="EMBL/GenBank/DDBJ databases">
        <title>Draft Genome Sequence of the Strain BR 10245 (Bradyrhizobium sp.) isolated from nodules of Centrolobium paraense.</title>
        <authorList>
            <person name="Simoes-Araujo J.L.Sr."/>
            <person name="Barauna A.C."/>
            <person name="Silva K."/>
            <person name="Zilli J.E."/>
        </authorList>
    </citation>
    <scope>NUCLEOTIDE SEQUENCE [LARGE SCALE GENOMIC DNA]</scope>
    <source>
        <strain evidence="2 3">BR 10245</strain>
    </source>
</reference>
<comment type="caution">
    <text evidence="2">The sequence shown here is derived from an EMBL/GenBank/DDBJ whole genome shotgun (WGS) entry which is preliminary data.</text>
</comment>
<evidence type="ECO:0000256" key="1">
    <source>
        <dbReference type="SAM" id="Phobius"/>
    </source>
</evidence>
<evidence type="ECO:0000313" key="2">
    <source>
        <dbReference type="EMBL" id="OAF01250.1"/>
    </source>
</evidence>
<gene>
    <name evidence="2" type="ORF">AYJ54_29690</name>
</gene>
<sequence>MASTQRFTLASLIAVLLSLVVWTGIYGRIGDVAIRFDKDLLYLYLCGAEYGGQASHDQQDKLVEHLVAASAHEHYVYRAKMRAAYCDNYPYTSLSMYFAGQVQRSLGMTDPAKDFAEFLFVSLRWGMVLSGALLGGLCLLIAFWAARGPLVLPLFGAIALAALFYLAVPPPDISWSLYQQTPAPPAPIVSLHRTFGLGLYTWINPTGAFSPFSVFPRSLCAMLAFAAYALRWSGRGGLAYWAPIAVSFVHQSEAPILLGVMIACDVVHQPKALLRPACFVPIVVTVALTALRERMFSIMGFSWVTAAIVLAVLIGLIVLAFTVPRIRSAVTSTWSLIDRLRVRWFAGLSLPASDTIVIVVGWVAVVILCYVVSRHDYVYRVGYLWSELFPRYIGLFQLPVFAGLIYAVWPWVLAKRPTATREALAVLSCLMFVIAIIEWKGPWTPTADIVAKSRTYEQEVLQQRYTPEEASFSKIETPWYYLMLRHAYLGGKGLDQYFSKS</sequence>
<feature type="transmembrane region" description="Helical" evidence="1">
    <location>
        <begin position="214"/>
        <end position="231"/>
    </location>
</feature>
<feature type="transmembrane region" description="Helical" evidence="1">
    <location>
        <begin position="303"/>
        <end position="324"/>
    </location>
</feature>
<dbReference type="STRING" id="1505087.AYJ54_29690"/>
<dbReference type="AlphaFoldDB" id="A0A176YAB2"/>